<keyword evidence="1 4" id="KW-0378">Hydrolase</keyword>
<evidence type="ECO:0000256" key="1">
    <source>
        <dbReference type="ARBA" id="ARBA00022801"/>
    </source>
</evidence>
<dbReference type="EMBL" id="JACCGK010000004">
    <property type="protein sequence ID" value="NYT71895.1"/>
    <property type="molecule type" value="Genomic_DNA"/>
</dbReference>
<organism evidence="4 5">
    <name type="scientific">Vreelandella sedimenti</name>
    <dbReference type="NCBI Taxonomy" id="2729618"/>
    <lineage>
        <taxon>Bacteria</taxon>
        <taxon>Pseudomonadati</taxon>
        <taxon>Pseudomonadota</taxon>
        <taxon>Gammaproteobacteria</taxon>
        <taxon>Oceanospirillales</taxon>
        <taxon>Halomonadaceae</taxon>
        <taxon>Vreelandella</taxon>
    </lineage>
</organism>
<sequence>MHITTPNSIKLYVEEAGQGLPILFIHEFGGNHASWEPQIRAFSRRYRCITYAARGYPPSDVPKDLESYSQSIAVQDALAVLDALKIDKAHIVGLSMGGFTALHFGLTAPDRVLSLTVAGAGYGCEKKLEAYFRGVSLSVADNFETRGAKAFAPIYGAGASRVQYQNKDPRGWQEFVERLATHDDLGAAMTMRGVQARRPSFWDLSKPLAGMVCPTLVMVGDEDDHCLQPGIFLKKTLPACGLAVFPKTGHTLNLEEPELFNRLLAEFFSQVEAGRWEARDPRANPDQVMRTGDEETA</sequence>
<feature type="region of interest" description="Disordered" evidence="2">
    <location>
        <begin position="278"/>
        <end position="297"/>
    </location>
</feature>
<protein>
    <submittedName>
        <fullName evidence="4">Alpha/beta hydrolase</fullName>
    </submittedName>
</protein>
<dbReference type="InterPro" id="IPR029058">
    <property type="entry name" value="AB_hydrolase_fold"/>
</dbReference>
<feature type="domain" description="AB hydrolase-1" evidence="3">
    <location>
        <begin position="21"/>
        <end position="257"/>
    </location>
</feature>
<dbReference type="SUPFAM" id="SSF53474">
    <property type="entry name" value="alpha/beta-Hydrolases"/>
    <property type="match status" value="1"/>
</dbReference>
<dbReference type="Gene3D" id="3.40.50.1820">
    <property type="entry name" value="alpha/beta hydrolase"/>
    <property type="match status" value="1"/>
</dbReference>
<evidence type="ECO:0000313" key="4">
    <source>
        <dbReference type="EMBL" id="NYT71895.1"/>
    </source>
</evidence>
<gene>
    <name evidence="4" type="ORF">HZU72_05565</name>
</gene>
<dbReference type="InterPro" id="IPR000073">
    <property type="entry name" value="AB_hydrolase_1"/>
</dbReference>
<evidence type="ECO:0000256" key="2">
    <source>
        <dbReference type="SAM" id="MobiDB-lite"/>
    </source>
</evidence>
<dbReference type="GO" id="GO:0016020">
    <property type="term" value="C:membrane"/>
    <property type="evidence" value="ECO:0007669"/>
    <property type="project" value="TreeGrafter"/>
</dbReference>
<keyword evidence="5" id="KW-1185">Reference proteome</keyword>
<dbReference type="Proteomes" id="UP000520876">
    <property type="component" value="Unassembled WGS sequence"/>
</dbReference>
<dbReference type="PANTHER" id="PTHR43798:SF31">
    <property type="entry name" value="AB HYDROLASE SUPERFAMILY PROTEIN YCLE"/>
    <property type="match status" value="1"/>
</dbReference>
<dbReference type="InterPro" id="IPR050266">
    <property type="entry name" value="AB_hydrolase_sf"/>
</dbReference>
<dbReference type="Pfam" id="PF00561">
    <property type="entry name" value="Abhydrolase_1"/>
    <property type="match status" value="1"/>
</dbReference>
<proteinExistence type="predicted"/>
<accession>A0A7Z0N5A8</accession>
<comment type="caution">
    <text evidence="4">The sequence shown here is derived from an EMBL/GenBank/DDBJ whole genome shotgun (WGS) entry which is preliminary data.</text>
</comment>
<dbReference type="GO" id="GO:0016787">
    <property type="term" value="F:hydrolase activity"/>
    <property type="evidence" value="ECO:0007669"/>
    <property type="project" value="UniProtKB-KW"/>
</dbReference>
<evidence type="ECO:0000259" key="3">
    <source>
        <dbReference type="Pfam" id="PF00561"/>
    </source>
</evidence>
<dbReference type="RefSeq" id="WP_180090910.1">
    <property type="nucleotide sequence ID" value="NZ_CAXAZJ010000006.1"/>
</dbReference>
<dbReference type="AlphaFoldDB" id="A0A7Z0N5A8"/>
<dbReference type="PANTHER" id="PTHR43798">
    <property type="entry name" value="MONOACYLGLYCEROL LIPASE"/>
    <property type="match status" value="1"/>
</dbReference>
<name>A0A7Z0N5A8_9GAMM</name>
<reference evidence="4 5" key="1">
    <citation type="submission" date="2020-07" db="EMBL/GenBank/DDBJ databases">
        <title>Halomonas sp. QX-2 draft genome sequence.</title>
        <authorList>
            <person name="Qiu X."/>
        </authorList>
    </citation>
    <scope>NUCLEOTIDE SEQUENCE [LARGE SCALE GENOMIC DNA]</scope>
    <source>
        <strain evidence="4 5">QX-2</strain>
    </source>
</reference>
<evidence type="ECO:0000313" key="5">
    <source>
        <dbReference type="Proteomes" id="UP000520876"/>
    </source>
</evidence>